<dbReference type="PROSITE" id="PS01036">
    <property type="entry name" value="HSP70_3"/>
    <property type="match status" value="1"/>
</dbReference>
<keyword evidence="10" id="KW-1185">Reference proteome</keyword>
<dbReference type="InterPro" id="IPR043129">
    <property type="entry name" value="ATPase_NBD"/>
</dbReference>
<dbReference type="Proteomes" id="UP000694865">
    <property type="component" value="Unplaced"/>
</dbReference>
<evidence type="ECO:0000256" key="1">
    <source>
        <dbReference type="ARBA" id="ARBA00004319"/>
    </source>
</evidence>
<reference evidence="11" key="1">
    <citation type="submission" date="2025-08" db="UniProtKB">
        <authorList>
            <consortium name="RefSeq"/>
        </authorList>
    </citation>
    <scope>IDENTIFICATION</scope>
    <source>
        <tissue evidence="11">Testes</tissue>
    </source>
</reference>
<evidence type="ECO:0000313" key="11">
    <source>
        <dbReference type="RefSeq" id="XP_006821428.1"/>
    </source>
</evidence>
<dbReference type="PANTHER" id="PTHR45639:SF3">
    <property type="entry name" value="HYPOXIA UP-REGULATED PROTEIN 1"/>
    <property type="match status" value="1"/>
</dbReference>
<protein>
    <recommendedName>
        <fullName evidence="8">Hypoxia up-regulated protein 1</fullName>
    </recommendedName>
</protein>
<evidence type="ECO:0000256" key="8">
    <source>
        <dbReference type="ARBA" id="ARBA00040503"/>
    </source>
</evidence>
<dbReference type="Gene3D" id="3.30.30.30">
    <property type="match status" value="1"/>
</dbReference>
<dbReference type="InterPro" id="IPR018181">
    <property type="entry name" value="Heat_shock_70_CS"/>
</dbReference>
<comment type="subcellular location">
    <subcellularLocation>
        <location evidence="1">Endoplasmic reticulum lumen</location>
    </subcellularLocation>
</comment>
<evidence type="ECO:0000256" key="2">
    <source>
        <dbReference type="ARBA" id="ARBA00007381"/>
    </source>
</evidence>
<evidence type="ECO:0000256" key="5">
    <source>
        <dbReference type="ARBA" id="ARBA00022824"/>
    </source>
</evidence>
<dbReference type="InterPro" id="IPR029047">
    <property type="entry name" value="HSP70_peptide-bd_sf"/>
</dbReference>
<proteinExistence type="inferred from homology"/>
<dbReference type="InterPro" id="IPR013126">
    <property type="entry name" value="Hsp_70_fam"/>
</dbReference>
<dbReference type="Gene3D" id="2.60.34.10">
    <property type="entry name" value="Substrate Binding Domain Of DNAk, Chain A, domain 1"/>
    <property type="match status" value="1"/>
</dbReference>
<gene>
    <name evidence="11" type="primary">LOC100375980</name>
</gene>
<organism evidence="10 11">
    <name type="scientific">Saccoglossus kowalevskii</name>
    <name type="common">Acorn worm</name>
    <dbReference type="NCBI Taxonomy" id="10224"/>
    <lineage>
        <taxon>Eukaryota</taxon>
        <taxon>Metazoa</taxon>
        <taxon>Hemichordata</taxon>
        <taxon>Enteropneusta</taxon>
        <taxon>Harrimaniidae</taxon>
        <taxon>Saccoglossus</taxon>
    </lineage>
</organism>
<keyword evidence="6" id="KW-0067">ATP-binding</keyword>
<keyword evidence="3 9" id="KW-0732">Signal</keyword>
<evidence type="ECO:0000256" key="9">
    <source>
        <dbReference type="SAM" id="SignalP"/>
    </source>
</evidence>
<dbReference type="SUPFAM" id="SSF53067">
    <property type="entry name" value="Actin-like ATPase domain"/>
    <property type="match status" value="2"/>
</dbReference>
<dbReference type="Pfam" id="PF00012">
    <property type="entry name" value="HSP70"/>
    <property type="match status" value="1"/>
</dbReference>
<dbReference type="Gene3D" id="3.90.640.10">
    <property type="entry name" value="Actin, Chain A, domain 4"/>
    <property type="match status" value="1"/>
</dbReference>
<name>A0ABM0MN37_SACKO</name>
<dbReference type="Gene3D" id="3.30.420.40">
    <property type="match status" value="2"/>
</dbReference>
<evidence type="ECO:0000256" key="4">
    <source>
        <dbReference type="ARBA" id="ARBA00022741"/>
    </source>
</evidence>
<accession>A0ABM0MN37</accession>
<evidence type="ECO:0000256" key="3">
    <source>
        <dbReference type="ARBA" id="ARBA00022729"/>
    </source>
</evidence>
<keyword evidence="5" id="KW-0256">Endoplasmic reticulum</keyword>
<comment type="similarity">
    <text evidence="2">Belongs to the heat shock protein 70 family.</text>
</comment>
<evidence type="ECO:0000313" key="10">
    <source>
        <dbReference type="Proteomes" id="UP000694865"/>
    </source>
</evidence>
<evidence type="ECO:0000256" key="6">
    <source>
        <dbReference type="ARBA" id="ARBA00022840"/>
    </source>
</evidence>
<dbReference type="RefSeq" id="XP_006821428.1">
    <property type="nucleotide sequence ID" value="XM_006821365.1"/>
</dbReference>
<keyword evidence="4" id="KW-0547">Nucleotide-binding</keyword>
<dbReference type="GeneID" id="100375980"/>
<dbReference type="PANTHER" id="PTHR45639">
    <property type="entry name" value="HSC70CB, ISOFORM G-RELATED"/>
    <property type="match status" value="1"/>
</dbReference>
<feature type="signal peptide" evidence="9">
    <location>
        <begin position="1"/>
        <end position="23"/>
    </location>
</feature>
<feature type="chain" id="PRO_5047118443" description="Hypoxia up-regulated protein 1" evidence="9">
    <location>
        <begin position="24"/>
        <end position="501"/>
    </location>
</feature>
<sequence length="501" mass="56409">MRHIPRIVLVIMSIVCAVNPVDGLAVMSIDLGSDCYKMALVKPGVPMEIILNKESRRKTAVVVSLRDDERVFGDDALAIGVRYPKTTYVYLQDLLAKGIDNPVVQLYKKRFPYHDIRQDPERDTILFQHSEDLQYTPEELLAMILNRAQEMAAAFAEQPIKDVVITVPAYFNQAERRSVKHAAELVGLNVLQLMNDNAAVALNYGVFRRTTFNVTPTNIMFYDMGASSTTATIVSYQIVKTKEKGISETNPQLTVKGIGFDRTLGGFEVELRLREHFAKVFTEQGKAKSNVYESPRAMAKLLKEAKRIKKVLSANTEHMAQIEGLIDDVDFRVKITREEMETMCADLFARVKNPVRMAIESADMTLGEIDQVILMGGGTRIPKVQELLLEAVKKSELGKNINADEAAALGASYQAAYLSKGFKVKKFVVKDANLYPIEVEFERSAINDEGVEFQKTVKRTLFGRNNPYPQKKVMTFNKHTDDFAFSVNYGDLSFVNEDYLK</sequence>
<dbReference type="CDD" id="cd10230">
    <property type="entry name" value="ASKHA_NBD_HSP70_HYOU1"/>
    <property type="match status" value="1"/>
</dbReference>
<dbReference type="PRINTS" id="PR00301">
    <property type="entry name" value="HEATSHOCK70"/>
</dbReference>
<evidence type="ECO:0000256" key="7">
    <source>
        <dbReference type="ARBA" id="ARBA00023186"/>
    </source>
</evidence>
<keyword evidence="7" id="KW-0143">Chaperone</keyword>